<feature type="domain" description="DUF397" evidence="1">
    <location>
        <begin position="12"/>
        <end position="63"/>
    </location>
</feature>
<dbReference type="InterPro" id="IPR007278">
    <property type="entry name" value="DUF397"/>
</dbReference>
<reference evidence="2" key="1">
    <citation type="journal article" date="2018" name="Appl. Microbiol. Biotechnol.">
        <title>Genomic-driven discovery of an amidinohydrolase involved in the biosynthesis of mediomycin A.</title>
        <authorList>
            <person name="Sun F."/>
            <person name="Xu S."/>
            <person name="Jiang F."/>
            <person name="Liu W."/>
        </authorList>
    </citation>
    <scope>NUCLEOTIDE SEQUENCE</scope>
    <source>
        <strain evidence="2">ATCC 23936</strain>
    </source>
</reference>
<dbReference type="Pfam" id="PF04149">
    <property type="entry name" value="DUF397"/>
    <property type="match status" value="1"/>
</dbReference>
<name>A0A2S0X9Y9_9ACTN</name>
<organism evidence="2">
    <name type="scientific">Kitasatospora mediocidica</name>
    <dbReference type="NCBI Taxonomy" id="58352"/>
    <lineage>
        <taxon>Bacteria</taxon>
        <taxon>Bacillati</taxon>
        <taxon>Actinomycetota</taxon>
        <taxon>Actinomycetes</taxon>
        <taxon>Kitasatosporales</taxon>
        <taxon>Streptomycetaceae</taxon>
        <taxon>Kitasatospora</taxon>
    </lineage>
</organism>
<sequence>MISRQDLPHAGVWHTSSYSGKDNNCLEHSLLDDGRHAIRDAKDPSRRITVYVTGPAWQEFIDSQKRLPR</sequence>
<protein>
    <recommendedName>
        <fullName evidence="1">DUF397 domain-containing protein</fullName>
    </recommendedName>
</protein>
<proteinExistence type="predicted"/>
<accession>A0A2S0X9Y9</accession>
<evidence type="ECO:0000313" key="2">
    <source>
        <dbReference type="EMBL" id="AWC08642.1"/>
    </source>
</evidence>
<dbReference type="AlphaFoldDB" id="A0A2S0X9Y9"/>
<dbReference type="EMBL" id="MF139773">
    <property type="protein sequence ID" value="AWC08642.1"/>
    <property type="molecule type" value="Genomic_DNA"/>
</dbReference>
<evidence type="ECO:0000259" key="1">
    <source>
        <dbReference type="Pfam" id="PF04149"/>
    </source>
</evidence>